<gene>
    <name evidence="7" type="ORF">C7B77_01795</name>
</gene>
<dbReference type="Pfam" id="PF01943">
    <property type="entry name" value="Polysacc_synt"/>
    <property type="match status" value="1"/>
</dbReference>
<keyword evidence="5 6" id="KW-0472">Membrane</keyword>
<feature type="transmembrane region" description="Helical" evidence="6">
    <location>
        <begin position="126"/>
        <end position="145"/>
    </location>
</feature>
<feature type="transmembrane region" description="Helical" evidence="6">
    <location>
        <begin position="56"/>
        <end position="77"/>
    </location>
</feature>
<name>A0A2T1GMS0_9CYAN</name>
<dbReference type="RefSeq" id="WP_106299730.1">
    <property type="nucleotide sequence ID" value="NZ_PVWO01000011.1"/>
</dbReference>
<dbReference type="InterPro" id="IPR050833">
    <property type="entry name" value="Poly_Biosynth_Transport"/>
</dbReference>
<proteinExistence type="predicted"/>
<keyword evidence="4 6" id="KW-1133">Transmembrane helix</keyword>
<feature type="transmembrane region" description="Helical" evidence="6">
    <location>
        <begin position="397"/>
        <end position="421"/>
    </location>
</feature>
<protein>
    <submittedName>
        <fullName evidence="7">Polysaccharide biosynthesis protein</fullName>
    </submittedName>
</protein>
<comment type="subcellular location">
    <subcellularLocation>
        <location evidence="1">Cell membrane</location>
        <topology evidence="1">Multi-pass membrane protein</topology>
    </subcellularLocation>
</comment>
<keyword evidence="8" id="KW-1185">Reference proteome</keyword>
<evidence type="ECO:0000313" key="7">
    <source>
        <dbReference type="EMBL" id="PSB59206.1"/>
    </source>
</evidence>
<dbReference type="Proteomes" id="UP000238937">
    <property type="component" value="Unassembled WGS sequence"/>
</dbReference>
<dbReference type="PANTHER" id="PTHR30250:SF11">
    <property type="entry name" value="O-ANTIGEN TRANSPORTER-RELATED"/>
    <property type="match status" value="1"/>
</dbReference>
<accession>A0A2T1GMS0</accession>
<feature type="transmembrane region" description="Helical" evidence="6">
    <location>
        <begin position="296"/>
        <end position="322"/>
    </location>
</feature>
<feature type="transmembrane region" description="Helical" evidence="6">
    <location>
        <begin position="157"/>
        <end position="177"/>
    </location>
</feature>
<evidence type="ECO:0000313" key="8">
    <source>
        <dbReference type="Proteomes" id="UP000238937"/>
    </source>
</evidence>
<evidence type="ECO:0000256" key="4">
    <source>
        <dbReference type="ARBA" id="ARBA00022989"/>
    </source>
</evidence>
<dbReference type="InterPro" id="IPR002797">
    <property type="entry name" value="Polysacc_synth"/>
</dbReference>
<feature type="transmembrane region" description="Helical" evidence="6">
    <location>
        <begin position="23"/>
        <end position="44"/>
    </location>
</feature>
<evidence type="ECO:0000256" key="2">
    <source>
        <dbReference type="ARBA" id="ARBA00022475"/>
    </source>
</evidence>
<evidence type="ECO:0000256" key="3">
    <source>
        <dbReference type="ARBA" id="ARBA00022692"/>
    </source>
</evidence>
<feature type="transmembrane region" description="Helical" evidence="6">
    <location>
        <begin position="97"/>
        <end position="119"/>
    </location>
</feature>
<comment type="caution">
    <text evidence="7">The sequence shown here is derived from an EMBL/GenBank/DDBJ whole genome shotgun (WGS) entry which is preliminary data.</text>
</comment>
<dbReference type="EMBL" id="PVWO01000011">
    <property type="protein sequence ID" value="PSB59206.1"/>
    <property type="molecule type" value="Genomic_DNA"/>
</dbReference>
<feature type="transmembrane region" description="Helical" evidence="6">
    <location>
        <begin position="189"/>
        <end position="211"/>
    </location>
</feature>
<feature type="transmembrane region" description="Helical" evidence="6">
    <location>
        <begin position="263"/>
        <end position="284"/>
    </location>
</feature>
<dbReference type="OrthoDB" id="5240734at2"/>
<dbReference type="PANTHER" id="PTHR30250">
    <property type="entry name" value="PST FAMILY PREDICTED COLANIC ACID TRANSPORTER"/>
    <property type="match status" value="1"/>
</dbReference>
<reference evidence="7 8" key="1">
    <citation type="submission" date="2018-03" db="EMBL/GenBank/DDBJ databases">
        <title>The ancient ancestry and fast evolution of plastids.</title>
        <authorList>
            <person name="Moore K.R."/>
            <person name="Magnabosco C."/>
            <person name="Momper L."/>
            <person name="Gold D.A."/>
            <person name="Bosak T."/>
            <person name="Fournier G.P."/>
        </authorList>
    </citation>
    <scope>NUCLEOTIDE SEQUENCE [LARGE SCALE GENOMIC DNA]</scope>
    <source>
        <strain evidence="7 8">CCALA 037</strain>
    </source>
</reference>
<organism evidence="7 8">
    <name type="scientific">Chamaesiphon polymorphus CCALA 037</name>
    <dbReference type="NCBI Taxonomy" id="2107692"/>
    <lineage>
        <taxon>Bacteria</taxon>
        <taxon>Bacillati</taxon>
        <taxon>Cyanobacteriota</taxon>
        <taxon>Cyanophyceae</taxon>
        <taxon>Gomontiellales</taxon>
        <taxon>Chamaesiphonaceae</taxon>
        <taxon>Chamaesiphon</taxon>
    </lineage>
</organism>
<sequence length="435" mass="47001">MRYLQAIQNYLDRLMQKPLVKGVVWLLVGRGLSLVLQAAYFIVIARTLGAAKYGEFISITALMAIVSPFVGLGMEILLLKNVAKNRSLFAAYWGNSLVVTLGTGVGFIALLVLLAPFLLPRSISTLAILLVAVSDLIFGSITNIAGRAFQAIDRLNVSAQIGIFVMFTKVLAAIALLKYFPNPTGLEWVGLYSASTILSAILAAILVQRWLGPPTLELARIKSELTEGISFSISNSAYTIYSDIDKTMLARLSTLSATGIYAAAYRLIDVAFIPVISICGAAYADFFRKGRDGVGAALAFAKPLVVISGSYSLLAGLGMLVLSPVVPMVLGDEYIPVVEALRWLSPIPLFRAMQHLGGDILSGSGFQSWRSGVETSIAVSNVALNLWLIPLYSWHGAAWASLVSDGLLAVLFWLSVAFFYWKQKSPSYEGRSDEL</sequence>
<evidence type="ECO:0000256" key="6">
    <source>
        <dbReference type="SAM" id="Phobius"/>
    </source>
</evidence>
<keyword evidence="2" id="KW-1003">Cell membrane</keyword>
<evidence type="ECO:0000256" key="1">
    <source>
        <dbReference type="ARBA" id="ARBA00004651"/>
    </source>
</evidence>
<dbReference type="AlphaFoldDB" id="A0A2T1GMS0"/>
<evidence type="ECO:0000256" key="5">
    <source>
        <dbReference type="ARBA" id="ARBA00023136"/>
    </source>
</evidence>
<keyword evidence="3 6" id="KW-0812">Transmembrane</keyword>
<dbReference type="GO" id="GO:0005886">
    <property type="term" value="C:plasma membrane"/>
    <property type="evidence" value="ECO:0007669"/>
    <property type="project" value="UniProtKB-SubCell"/>
</dbReference>